<dbReference type="PANTHER" id="PTHR30217:SF3">
    <property type="entry name" value="UBIQUINONE BIOSYNTHESIS PROTEIN UBIU"/>
    <property type="match status" value="1"/>
</dbReference>
<evidence type="ECO:0000313" key="2">
    <source>
        <dbReference type="EMBL" id="MBI6650459.1"/>
    </source>
</evidence>
<comment type="subunit">
    <text evidence="1">Forms a heterodimer with UbiV.</text>
</comment>
<keyword evidence="1" id="KW-0004">4Fe-4S</keyword>
<dbReference type="OrthoDB" id="9807498at2"/>
<dbReference type="InterPro" id="IPR043692">
    <property type="entry name" value="UbiU"/>
</dbReference>
<keyword evidence="1" id="KW-0479">Metal-binding</keyword>
<keyword evidence="1" id="KW-0408">Iron</keyword>
<feature type="binding site" evidence="1">
    <location>
        <position position="232"/>
    </location>
    <ligand>
        <name>[4Fe-4S] cluster</name>
        <dbReference type="ChEBI" id="CHEBI:49883"/>
    </ligand>
</feature>
<reference evidence="5" key="3">
    <citation type="submission" date="2020-01" db="EMBL/GenBank/DDBJ databases">
        <title>Complete genome sequence of Pseudomonas veronii strain PVy, a versatile degrader capable of using multiple contaminants as sole carbon sources.</title>
        <authorList>
            <person name="Lopez-Echartea E."/>
            <person name="Ridl J."/>
            <person name="Pajer P."/>
            <person name="Strejcek M."/>
            <person name="Suman J."/>
            <person name="Uhlik O."/>
        </authorList>
    </citation>
    <scope>NUCLEOTIDE SEQUENCE</scope>
    <source>
        <strain evidence="5">Pvy</strain>
    </source>
</reference>
<reference evidence="6" key="1">
    <citation type="submission" date="2019-04" db="EMBL/GenBank/DDBJ databases">
        <title>Complete genome sequence of Pseudomonas veronii strain PVy, a versatile degrader capable of using multiple contaminants as sole carbon sources.</title>
        <authorList>
            <person name="Lopez-Echartea E."/>
            <person name="Ridl J."/>
            <person name="Pajer P."/>
            <person name="Strejcek M."/>
            <person name="Suman J."/>
            <person name="Uhlik O."/>
        </authorList>
    </citation>
    <scope>NUCLEOTIDE SEQUENCE [LARGE SCALE GENOMIC DNA]</scope>
    <source>
        <strain evidence="6">Pvy</strain>
    </source>
</reference>
<dbReference type="Proteomes" id="UP000552560">
    <property type="component" value="Unassembled WGS sequence"/>
</dbReference>
<comment type="cofactor">
    <cofactor evidence="1">
        <name>[4Fe-4S] cluster</name>
        <dbReference type="ChEBI" id="CHEBI:49883"/>
    </cofactor>
</comment>
<evidence type="ECO:0000313" key="3">
    <source>
        <dbReference type="EMBL" id="NMX99710.1"/>
    </source>
</evidence>
<comment type="similarity">
    <text evidence="1">Belongs to the peptidase U32 family. UbiU subfamily.</text>
</comment>
<protein>
    <recommendedName>
        <fullName evidence="1">Ubiquinone biosynthesis protein UbiU</fullName>
    </recommendedName>
</protein>
<evidence type="ECO:0000313" key="5">
    <source>
        <dbReference type="EMBL" id="QCG67119.1"/>
    </source>
</evidence>
<dbReference type="Proteomes" id="UP000298274">
    <property type="component" value="Chromosome"/>
</dbReference>
<dbReference type="EMBL" id="CP039631">
    <property type="protein sequence ID" value="QCG67119.1"/>
    <property type="molecule type" value="Genomic_DNA"/>
</dbReference>
<dbReference type="EMBL" id="JAEILD010000078">
    <property type="protein sequence ID" value="MBI6650459.1"/>
    <property type="molecule type" value="Genomic_DNA"/>
</dbReference>
<reference evidence="2 9" key="4">
    <citation type="submission" date="2020-12" db="EMBL/GenBank/DDBJ databases">
        <title>Comparative genomic insights into the epidemiology and virulence of plant pathogenic Pseudomonads from Turkey.</title>
        <authorList>
            <person name="Dillon M."/>
            <person name="Ruiz-Bedoya T."/>
            <person name="Bendalovic-Torma C."/>
            <person name="Guttman K.M."/>
            <person name="Kwak H."/>
            <person name="Middleton M.A."/>
            <person name="Wang P.W."/>
            <person name="Horuz S."/>
            <person name="Aysan Y."/>
            <person name="Guttman D.S."/>
        </authorList>
    </citation>
    <scope>NUCLEOTIDE SEQUENCE [LARGE SCALE GENOMIC DNA]</scope>
    <source>
        <strain evidence="2 9">S4_EA_3a</strain>
    </source>
</reference>
<evidence type="ECO:0000313" key="7">
    <source>
        <dbReference type="Proteomes" id="UP000537729"/>
    </source>
</evidence>
<feature type="binding site" evidence="1">
    <location>
        <position position="193"/>
    </location>
    <ligand>
        <name>[4Fe-4S] cluster</name>
        <dbReference type="ChEBI" id="CHEBI:49883"/>
    </ligand>
</feature>
<dbReference type="InterPro" id="IPR051454">
    <property type="entry name" value="RNA/ubiquinone_mod_enzymes"/>
</dbReference>
<keyword evidence="9" id="KW-1185">Reference proteome</keyword>
<organism evidence="3 8">
    <name type="scientific">Pseudomonas veronii</name>
    <dbReference type="NCBI Taxonomy" id="76761"/>
    <lineage>
        <taxon>Bacteria</taxon>
        <taxon>Pseudomonadati</taxon>
        <taxon>Pseudomonadota</taxon>
        <taxon>Gammaproteobacteria</taxon>
        <taxon>Pseudomonadales</taxon>
        <taxon>Pseudomonadaceae</taxon>
        <taxon>Pseudomonas</taxon>
    </lineage>
</organism>
<keyword evidence="1" id="KW-0411">Iron-sulfur</keyword>
<name>A0A0R3AK33_PSEVE</name>
<dbReference type="Pfam" id="PF01136">
    <property type="entry name" value="Peptidase_U32"/>
    <property type="match status" value="1"/>
</dbReference>
<keyword evidence="1" id="KW-0831">Ubiquinone biosynthesis</keyword>
<evidence type="ECO:0000313" key="9">
    <source>
        <dbReference type="Proteomes" id="UP000614123"/>
    </source>
</evidence>
<evidence type="ECO:0000313" key="6">
    <source>
        <dbReference type="Proteomes" id="UP000298274"/>
    </source>
</evidence>
<dbReference type="HAMAP" id="MF_02232">
    <property type="entry name" value="UbiU"/>
    <property type="match status" value="1"/>
</dbReference>
<evidence type="ECO:0000313" key="4">
    <source>
        <dbReference type="EMBL" id="NMY08291.1"/>
    </source>
</evidence>
<dbReference type="EMBL" id="JAAQWE010000029">
    <property type="protein sequence ID" value="NMX99710.1"/>
    <property type="molecule type" value="Genomic_DNA"/>
</dbReference>
<reference evidence="7 8" key="2">
    <citation type="journal article" date="2020" name="Front. Microbiol.">
        <title>Genetic Organization of the aprX-lipA2 Operon Affects the Proteolytic Potential of Pseudomonas Species in Milk.</title>
        <authorList>
            <person name="Maier C."/>
            <person name="Huptas C."/>
            <person name="von Neubeck M."/>
            <person name="Scherer S."/>
            <person name="Wenning M."/>
            <person name="Lucking G."/>
        </authorList>
    </citation>
    <scope>NUCLEOTIDE SEQUENCE [LARGE SCALE GENOMIC DNA]</scope>
    <source>
        <strain evidence="4 7">DSM 16272</strain>
        <strain evidence="3 8">WS 4671</strain>
    </source>
</reference>
<dbReference type="PANTHER" id="PTHR30217">
    <property type="entry name" value="PEPTIDASE U32 FAMILY"/>
    <property type="match status" value="1"/>
</dbReference>
<comment type="pathway">
    <text evidence="1">Cofactor biosynthesis; ubiquinone biosynthesis.</text>
</comment>
<dbReference type="AlphaFoldDB" id="A0A0R3AK33"/>
<feature type="binding site" evidence="1">
    <location>
        <position position="169"/>
    </location>
    <ligand>
        <name>[4Fe-4S] cluster</name>
        <dbReference type="ChEBI" id="CHEBI:49883"/>
    </ligand>
</feature>
<dbReference type="Proteomes" id="UP000537729">
    <property type="component" value="Unassembled WGS sequence"/>
</dbReference>
<accession>A0A0R3AK33</accession>
<dbReference type="GO" id="GO:0006744">
    <property type="term" value="P:ubiquinone biosynthetic process"/>
    <property type="evidence" value="ECO:0007669"/>
    <property type="project" value="UniProtKB-UniRule"/>
</dbReference>
<dbReference type="KEGG" id="pvr:PverR02_18125"/>
<evidence type="ECO:0000313" key="8">
    <source>
        <dbReference type="Proteomes" id="UP000552560"/>
    </source>
</evidence>
<dbReference type="PROSITE" id="PS01276">
    <property type="entry name" value="PEPTIDASE_U32"/>
    <property type="match status" value="1"/>
</dbReference>
<dbReference type="RefSeq" id="WP_017846630.1">
    <property type="nucleotide sequence ID" value="NZ_CBDFBJ010000163.1"/>
</dbReference>
<dbReference type="InterPro" id="IPR001539">
    <property type="entry name" value="Peptidase_U32"/>
</dbReference>
<feature type="binding site" evidence="1">
    <location>
        <position position="176"/>
    </location>
    <ligand>
        <name>[4Fe-4S] cluster</name>
        <dbReference type="ChEBI" id="CHEBI:49883"/>
    </ligand>
</feature>
<dbReference type="GO" id="GO:0051539">
    <property type="term" value="F:4 iron, 4 sulfur cluster binding"/>
    <property type="evidence" value="ECO:0007669"/>
    <property type="project" value="UniProtKB-UniRule"/>
</dbReference>
<evidence type="ECO:0000256" key="1">
    <source>
        <dbReference type="HAMAP-Rule" id="MF_02232"/>
    </source>
</evidence>
<dbReference type="GeneID" id="47557076"/>
<proteinExistence type="inferred from homology"/>
<gene>
    <name evidence="1" type="primary">ubiU</name>
    <name evidence="5" type="ORF">E4167_21820</name>
    <name evidence="4" type="ORF">HBO38_07430</name>
    <name evidence="3" type="ORF">HBO43_24255</name>
    <name evidence="2" type="ORF">YA0849_15790</name>
</gene>
<dbReference type="UniPathway" id="UPA00232"/>
<dbReference type="Proteomes" id="UP000614123">
    <property type="component" value="Unassembled WGS sequence"/>
</dbReference>
<dbReference type="EMBL" id="JAAQWG010000008">
    <property type="protein sequence ID" value="NMY08291.1"/>
    <property type="molecule type" value="Genomic_DNA"/>
</dbReference>
<sequence>MQLVCPAGNLPALKAAVRQGADAVYVGFRDDTNARHFAGLNMDDKQFDAAVAHIRQHQRKLYVAVNTYPQPKIWSRWQRAVDRAADHGVDALIAGDPGVLGYAAAHHPQMALHLSVQGSATHAAALKFYVERYGIRRAVLPRVLSLAQVKQVAASSVVPIEVFGFGSLCIMAEGRCHLSSYITGESPNLCGVCSPAKAVRWSDDADGLSARLSEVLIDRYTPEEPAGYPTLCKGRFLVGGKRFHALEEPTSLDTLDLLPELSAIGVEAVKIEGRQRSPAYVEQVTRVWRAALDAHRSAPANFVVKDQWRQVLAGLSEGSQTTLGAYHRAWQ</sequence>
<comment type="function">
    <text evidence="1">Required for O(2)-independent ubiquinone (coenzyme Q) biosynthesis. Together with UbiV, is essential for the C6-hydroxylation reaction in the oxygen-independent ubiquinone biosynthesis pathway.</text>
</comment>
<dbReference type="GO" id="GO:0046872">
    <property type="term" value="F:metal ion binding"/>
    <property type="evidence" value="ECO:0007669"/>
    <property type="project" value="UniProtKB-KW"/>
</dbReference>